<dbReference type="HOGENOM" id="CLU_1689213_0_0_1"/>
<dbReference type="EMBL" id="AP006493">
    <property type="protein sequence ID" value="BAM80607.1"/>
    <property type="molecule type" value="Genomic_DNA"/>
</dbReference>
<name>M1VD33_CYAM1</name>
<evidence type="ECO:0000313" key="2">
    <source>
        <dbReference type="EMBL" id="BAM80607.1"/>
    </source>
</evidence>
<dbReference type="Proteomes" id="UP000007014">
    <property type="component" value="Chromosome 11"/>
</dbReference>
<dbReference type="OrthoDB" id="10511579at2759"/>
<feature type="compositionally biased region" description="Basic and acidic residues" evidence="1">
    <location>
        <begin position="63"/>
        <end position="80"/>
    </location>
</feature>
<dbReference type="RefSeq" id="XP_005536643.1">
    <property type="nucleotide sequence ID" value="XM_005536586.1"/>
</dbReference>
<evidence type="ECO:0000256" key="1">
    <source>
        <dbReference type="SAM" id="MobiDB-lite"/>
    </source>
</evidence>
<organism evidence="2 3">
    <name type="scientific">Cyanidioschyzon merolae (strain NIES-3377 / 10D)</name>
    <name type="common">Unicellular red alga</name>
    <dbReference type="NCBI Taxonomy" id="280699"/>
    <lineage>
        <taxon>Eukaryota</taxon>
        <taxon>Rhodophyta</taxon>
        <taxon>Bangiophyceae</taxon>
        <taxon>Cyanidiales</taxon>
        <taxon>Cyanidiaceae</taxon>
        <taxon>Cyanidioschyzon</taxon>
    </lineage>
</organism>
<reference evidence="2 3" key="2">
    <citation type="journal article" date="2007" name="BMC Biol.">
        <title>A 100%-complete sequence reveals unusually simple genomic features in the hot-spring red alga Cyanidioschyzon merolae.</title>
        <authorList>
            <person name="Nozaki H."/>
            <person name="Takano H."/>
            <person name="Misumi O."/>
            <person name="Terasawa K."/>
            <person name="Matsuzaki M."/>
            <person name="Maruyama S."/>
            <person name="Nishida K."/>
            <person name="Yagisawa F."/>
            <person name="Yoshida Y."/>
            <person name="Fujiwara T."/>
            <person name="Takio S."/>
            <person name="Tamura K."/>
            <person name="Chung S.J."/>
            <person name="Nakamura S."/>
            <person name="Kuroiwa H."/>
            <person name="Tanaka K."/>
            <person name="Sato N."/>
            <person name="Kuroiwa T."/>
        </authorList>
    </citation>
    <scope>NUCLEOTIDE SEQUENCE [LARGE SCALE GENOMIC DNA]</scope>
    <source>
        <strain evidence="2 3">10D</strain>
    </source>
</reference>
<evidence type="ECO:0000313" key="3">
    <source>
        <dbReference type="Proteomes" id="UP000007014"/>
    </source>
</evidence>
<accession>M1VD33</accession>
<proteinExistence type="predicted"/>
<feature type="region of interest" description="Disordered" evidence="1">
    <location>
        <begin position="61"/>
        <end position="80"/>
    </location>
</feature>
<feature type="compositionally biased region" description="Basic and acidic residues" evidence="1">
    <location>
        <begin position="103"/>
        <end position="156"/>
    </location>
</feature>
<protein>
    <submittedName>
        <fullName evidence="2">Uncharacterized protein</fullName>
    </submittedName>
</protein>
<dbReference type="Gramene" id="CMK262CT">
    <property type="protein sequence ID" value="CMK262CT"/>
    <property type="gene ID" value="CMK262C"/>
</dbReference>
<gene>
    <name evidence="2" type="ORF">CYME_CMK262C</name>
</gene>
<reference evidence="2 3" key="1">
    <citation type="journal article" date="2004" name="Nature">
        <title>Genome sequence of the ultrasmall unicellular red alga Cyanidioschyzon merolae 10D.</title>
        <authorList>
            <person name="Matsuzaki M."/>
            <person name="Misumi O."/>
            <person name="Shin-i T."/>
            <person name="Maruyama S."/>
            <person name="Takahara M."/>
            <person name="Miyagishima S."/>
            <person name="Mori T."/>
            <person name="Nishida K."/>
            <person name="Yagisawa F."/>
            <person name="Nishida K."/>
            <person name="Yoshida Y."/>
            <person name="Nishimura Y."/>
            <person name="Nakao S."/>
            <person name="Kobayashi T."/>
            <person name="Momoyama Y."/>
            <person name="Higashiyama T."/>
            <person name="Minoda A."/>
            <person name="Sano M."/>
            <person name="Nomoto H."/>
            <person name="Oishi K."/>
            <person name="Hayashi H."/>
            <person name="Ohta F."/>
            <person name="Nishizaka S."/>
            <person name="Haga S."/>
            <person name="Miura S."/>
            <person name="Morishita T."/>
            <person name="Kabeya Y."/>
            <person name="Terasawa K."/>
            <person name="Suzuki Y."/>
            <person name="Ishii Y."/>
            <person name="Asakawa S."/>
            <person name="Takano H."/>
            <person name="Ohta N."/>
            <person name="Kuroiwa H."/>
            <person name="Tanaka K."/>
            <person name="Shimizu N."/>
            <person name="Sugano S."/>
            <person name="Sato N."/>
            <person name="Nozaki H."/>
            <person name="Ogasawara N."/>
            <person name="Kohara Y."/>
            <person name="Kuroiwa T."/>
        </authorList>
    </citation>
    <scope>NUCLEOTIDE SEQUENCE [LARGE SCALE GENOMIC DNA]</scope>
    <source>
        <strain evidence="2 3">10D</strain>
    </source>
</reference>
<feature type="region of interest" description="Disordered" evidence="1">
    <location>
        <begin position="95"/>
        <end position="156"/>
    </location>
</feature>
<sequence length="156" mass="17908">MFVSHGAIVKSAPKHWNGSKCPIRMQVRVPDPDRRSLLRAGAHIILGGLLATVIPGTSPSIAKIREKPTDKGEEAPKIDDEKELDKYVSGLKYEEELYENPDPAEKEVYRTPRVEREPEYKKKEDEILEKESKVLKEEAREAARESEVLRQEFEKR</sequence>
<keyword evidence="3" id="KW-1185">Reference proteome</keyword>
<dbReference type="AlphaFoldDB" id="M1VD33"/>
<dbReference type="KEGG" id="cme:CYME_CMK262C"/>
<dbReference type="GeneID" id="16994226"/>